<feature type="compositionally biased region" description="Basic and acidic residues" evidence="8">
    <location>
        <begin position="515"/>
        <end position="534"/>
    </location>
</feature>
<keyword evidence="5 7" id="KW-1133">Transmembrane helix</keyword>
<name>A0A2V1H044_9GAMM</name>
<dbReference type="EMBL" id="QDDL01000001">
    <property type="protein sequence ID" value="PVZ72621.1"/>
    <property type="molecule type" value="Genomic_DNA"/>
</dbReference>
<feature type="transmembrane region" description="Helical" evidence="7">
    <location>
        <begin position="216"/>
        <end position="239"/>
    </location>
</feature>
<feature type="transmembrane region" description="Helical" evidence="7">
    <location>
        <begin position="436"/>
        <end position="459"/>
    </location>
</feature>
<evidence type="ECO:0000256" key="6">
    <source>
        <dbReference type="ARBA" id="ARBA00023136"/>
    </source>
</evidence>
<keyword evidence="3" id="KW-1003">Cell membrane</keyword>
<evidence type="ECO:0000313" key="11">
    <source>
        <dbReference type="Proteomes" id="UP000244906"/>
    </source>
</evidence>
<reference evidence="10 11" key="1">
    <citation type="submission" date="2018-04" db="EMBL/GenBank/DDBJ databases">
        <title>Thalassorhabdus spongiae gen. nov., sp. nov., isolated from a marine sponge in South-West Iceland.</title>
        <authorList>
            <person name="Knobloch S."/>
            <person name="Daussin A."/>
            <person name="Johannsson R."/>
            <person name="Marteinsson V.T."/>
        </authorList>
    </citation>
    <scope>NUCLEOTIDE SEQUENCE [LARGE SCALE GENOMIC DNA]</scope>
    <source>
        <strain evidence="10 11">Hp12</strain>
    </source>
</reference>
<sequence length="534" mass="59843">MSLITLLSFYGLIGFSEGGPDWQLLSDSYFHSILSFSVKQALLSAVLSLLIAWPIARALYYVPSLPFKNSFLSLCMLCFVMPTLVLITGLVGLLGNNGFITSLLDQLLFGSWNLYGLNGILLAHVYLNMPFAIRIIYQQLNHIPDTSWQLAAQLKMSPWQKFKIIEWPSLSAHMLSLFGFVFVLCFNSFAIVLALGGGPQATTLEVAIYQSLKYDFNIPEALTLAWTQLIVAGGLYLLLNRLGKTNWLSADTGASQWLPKAAGLKKQLWRVLYAICWLCLLMPLLALLLSVLQSEQSLQWQQLLQPTLITLGLGLFSATVGLALGWLLLRPIRKLHLQGSKSRKAMVEWLASHSLVAPAIVVSVGLFIFLLPRFDIDRWGMIVVVILNTSVVIPFAIQKLKPRLFQFDAQYHSLARSLKLSGWPLWKIQWPFVRPVFLSTFGLLFVLAIGDVAIFSIFGNQQWQTLPWLIYSYAGSYRIAEASMASLVLLAICSLILWSSEKFQTEAAKGQASERNSKKEHEQVKTKERNHVAD</sequence>
<feature type="transmembrane region" description="Helical" evidence="7">
    <location>
        <begin position="115"/>
        <end position="137"/>
    </location>
</feature>
<evidence type="ECO:0000259" key="9">
    <source>
        <dbReference type="PROSITE" id="PS50928"/>
    </source>
</evidence>
<dbReference type="Gene3D" id="1.10.3720.10">
    <property type="entry name" value="MetI-like"/>
    <property type="match status" value="2"/>
</dbReference>
<feature type="domain" description="ABC transmembrane type-1" evidence="9">
    <location>
        <begin position="303"/>
        <end position="497"/>
    </location>
</feature>
<dbReference type="SUPFAM" id="SSF161098">
    <property type="entry name" value="MetI-like"/>
    <property type="match status" value="2"/>
</dbReference>
<evidence type="ECO:0000313" key="10">
    <source>
        <dbReference type="EMBL" id="PVZ72621.1"/>
    </source>
</evidence>
<protein>
    <submittedName>
        <fullName evidence="10">Thiamine/thiamine pyrophosphate ABC transporter permease ThiP</fullName>
    </submittedName>
</protein>
<dbReference type="GO" id="GO:0055085">
    <property type="term" value="P:transmembrane transport"/>
    <property type="evidence" value="ECO:0007669"/>
    <property type="project" value="InterPro"/>
</dbReference>
<comment type="similarity">
    <text evidence="7">Belongs to the binding-protein-dependent transport system permease family.</text>
</comment>
<feature type="transmembrane region" description="Helical" evidence="7">
    <location>
        <begin position="271"/>
        <end position="292"/>
    </location>
</feature>
<feature type="transmembrane region" description="Helical" evidence="7">
    <location>
        <begin position="170"/>
        <end position="196"/>
    </location>
</feature>
<feature type="transmembrane region" description="Helical" evidence="7">
    <location>
        <begin position="304"/>
        <end position="329"/>
    </location>
</feature>
<evidence type="ECO:0000256" key="5">
    <source>
        <dbReference type="ARBA" id="ARBA00022989"/>
    </source>
</evidence>
<proteinExistence type="inferred from homology"/>
<gene>
    <name evidence="10" type="ORF">DC094_04545</name>
</gene>
<dbReference type="Proteomes" id="UP000244906">
    <property type="component" value="Unassembled WGS sequence"/>
</dbReference>
<dbReference type="PROSITE" id="PS50928">
    <property type="entry name" value="ABC_TM1"/>
    <property type="match status" value="2"/>
</dbReference>
<comment type="subcellular location">
    <subcellularLocation>
        <location evidence="1 7">Cell membrane</location>
        <topology evidence="1 7">Multi-pass membrane protein</topology>
    </subcellularLocation>
</comment>
<keyword evidence="2 7" id="KW-0813">Transport</keyword>
<feature type="transmembrane region" description="Helical" evidence="7">
    <location>
        <begin position="350"/>
        <end position="372"/>
    </location>
</feature>
<organism evidence="10 11">
    <name type="scientific">Pelagibaculum spongiae</name>
    <dbReference type="NCBI Taxonomy" id="2080658"/>
    <lineage>
        <taxon>Bacteria</taxon>
        <taxon>Pseudomonadati</taxon>
        <taxon>Pseudomonadota</taxon>
        <taxon>Gammaproteobacteria</taxon>
        <taxon>Oceanospirillales</taxon>
        <taxon>Pelagibaculum</taxon>
    </lineage>
</organism>
<dbReference type="InterPro" id="IPR000515">
    <property type="entry name" value="MetI-like"/>
</dbReference>
<dbReference type="CDD" id="cd06261">
    <property type="entry name" value="TM_PBP2"/>
    <property type="match status" value="2"/>
</dbReference>
<feature type="transmembrane region" description="Helical" evidence="7">
    <location>
        <begin position="42"/>
        <end position="62"/>
    </location>
</feature>
<evidence type="ECO:0000256" key="7">
    <source>
        <dbReference type="RuleBase" id="RU363032"/>
    </source>
</evidence>
<feature type="domain" description="ABC transmembrane type-1" evidence="9">
    <location>
        <begin position="34"/>
        <end position="239"/>
    </location>
</feature>
<feature type="transmembrane region" description="Helical" evidence="7">
    <location>
        <begin position="378"/>
        <end position="397"/>
    </location>
</feature>
<evidence type="ECO:0000256" key="8">
    <source>
        <dbReference type="SAM" id="MobiDB-lite"/>
    </source>
</evidence>
<evidence type="ECO:0000256" key="3">
    <source>
        <dbReference type="ARBA" id="ARBA00022475"/>
    </source>
</evidence>
<accession>A0A2V1H044</accession>
<dbReference type="PANTHER" id="PTHR30183">
    <property type="entry name" value="MOLYBDENUM TRANSPORT SYSTEM PERMEASE PROTEIN MODB"/>
    <property type="match status" value="1"/>
</dbReference>
<dbReference type="Pfam" id="PF00528">
    <property type="entry name" value="BPD_transp_1"/>
    <property type="match status" value="1"/>
</dbReference>
<dbReference type="AlphaFoldDB" id="A0A2V1H044"/>
<evidence type="ECO:0000256" key="2">
    <source>
        <dbReference type="ARBA" id="ARBA00022448"/>
    </source>
</evidence>
<feature type="region of interest" description="Disordered" evidence="8">
    <location>
        <begin position="508"/>
        <end position="534"/>
    </location>
</feature>
<evidence type="ECO:0000256" key="4">
    <source>
        <dbReference type="ARBA" id="ARBA00022692"/>
    </source>
</evidence>
<keyword evidence="6 7" id="KW-0472">Membrane</keyword>
<dbReference type="InterPro" id="IPR035906">
    <property type="entry name" value="MetI-like_sf"/>
</dbReference>
<keyword evidence="11" id="KW-1185">Reference proteome</keyword>
<dbReference type="GO" id="GO:0005886">
    <property type="term" value="C:plasma membrane"/>
    <property type="evidence" value="ECO:0007669"/>
    <property type="project" value="UniProtKB-SubCell"/>
</dbReference>
<dbReference type="PANTHER" id="PTHR30183:SF9">
    <property type="entry name" value="THIAMINE TRANSPORT SYSTEM PERMEASE PROTEIN THIP"/>
    <property type="match status" value="1"/>
</dbReference>
<keyword evidence="4 7" id="KW-0812">Transmembrane</keyword>
<feature type="transmembrane region" description="Helical" evidence="7">
    <location>
        <begin position="74"/>
        <end position="95"/>
    </location>
</feature>
<dbReference type="OrthoDB" id="7066776at2"/>
<evidence type="ECO:0000256" key="1">
    <source>
        <dbReference type="ARBA" id="ARBA00004651"/>
    </source>
</evidence>
<feature type="transmembrane region" description="Helical" evidence="7">
    <location>
        <begin position="479"/>
        <end position="499"/>
    </location>
</feature>
<comment type="caution">
    <text evidence="10">The sequence shown here is derived from an EMBL/GenBank/DDBJ whole genome shotgun (WGS) entry which is preliminary data.</text>
</comment>